<dbReference type="AlphaFoldDB" id="A0A132EAI6"/>
<gene>
    <name evidence="2" type="ORF">WT56_26270</name>
</gene>
<organism evidence="2 3">
    <name type="scientific">Burkholderia pseudomultivorans</name>
    <dbReference type="NCBI Taxonomy" id="1207504"/>
    <lineage>
        <taxon>Bacteria</taxon>
        <taxon>Pseudomonadati</taxon>
        <taxon>Pseudomonadota</taxon>
        <taxon>Betaproteobacteria</taxon>
        <taxon>Burkholderiales</taxon>
        <taxon>Burkholderiaceae</taxon>
        <taxon>Burkholderia</taxon>
        <taxon>Burkholderia cepacia complex</taxon>
    </lineage>
</organism>
<evidence type="ECO:0000313" key="2">
    <source>
        <dbReference type="EMBL" id="KWF23279.1"/>
    </source>
</evidence>
<evidence type="ECO:0000313" key="3">
    <source>
        <dbReference type="Proteomes" id="UP000062912"/>
    </source>
</evidence>
<accession>A0A132EAI6</accession>
<proteinExistence type="predicted"/>
<dbReference type="PANTHER" id="PTHR43798:SF29">
    <property type="entry name" value="AB HYDROLASE-1 DOMAIN-CONTAINING PROTEIN"/>
    <property type="match status" value="1"/>
</dbReference>
<dbReference type="InterPro" id="IPR050266">
    <property type="entry name" value="AB_hydrolase_sf"/>
</dbReference>
<protein>
    <recommendedName>
        <fullName evidence="1">AB hydrolase-1 domain-containing protein</fullName>
    </recommendedName>
</protein>
<name>A0A132EAI6_9BURK</name>
<dbReference type="Pfam" id="PF12697">
    <property type="entry name" value="Abhydrolase_6"/>
    <property type="match status" value="1"/>
</dbReference>
<feature type="domain" description="AB hydrolase-1" evidence="1">
    <location>
        <begin position="23"/>
        <end position="198"/>
    </location>
</feature>
<dbReference type="InterPro" id="IPR029058">
    <property type="entry name" value="AB_hydrolase_fold"/>
</dbReference>
<dbReference type="EMBL" id="LPJR01000064">
    <property type="protein sequence ID" value="KWF23279.1"/>
    <property type="molecule type" value="Genomic_DNA"/>
</dbReference>
<dbReference type="PANTHER" id="PTHR43798">
    <property type="entry name" value="MONOACYLGLYCEROL LIPASE"/>
    <property type="match status" value="1"/>
</dbReference>
<dbReference type="Proteomes" id="UP000062912">
    <property type="component" value="Unassembled WGS sequence"/>
</dbReference>
<evidence type="ECO:0000259" key="1">
    <source>
        <dbReference type="Pfam" id="PF12697"/>
    </source>
</evidence>
<comment type="caution">
    <text evidence="2">The sequence shown here is derived from an EMBL/GenBank/DDBJ whole genome shotgun (WGS) entry which is preliminary data.</text>
</comment>
<dbReference type="InterPro" id="IPR000073">
    <property type="entry name" value="AB_hydrolase_1"/>
</dbReference>
<sequence>MKALSPERPVIVCPLGEKPSIEAEVAHLLVSLPPRFFLAGFSLGGIVAFEFYRQAPERIAGIALVGSNARPDPEANHRTRARHQERASRGDLAGLLREEMLPHYLSEHCERRAELHELIVAMAHKSAVRFAHQTNYVRRRADSRPMLSSIDVPALLVYGEEDRLSPLDRQIEMASALPDVTSVAIPLCGHFVTLEAADICTDAMKRWMELVED</sequence>
<dbReference type="PRINTS" id="PR00111">
    <property type="entry name" value="ABHYDROLASE"/>
</dbReference>
<dbReference type="SUPFAM" id="SSF53474">
    <property type="entry name" value="alpha/beta-Hydrolases"/>
    <property type="match status" value="1"/>
</dbReference>
<dbReference type="RefSeq" id="WP_060245394.1">
    <property type="nucleotide sequence ID" value="NZ_LPJR01000064.1"/>
</dbReference>
<reference evidence="2 3" key="1">
    <citation type="submission" date="2015-11" db="EMBL/GenBank/DDBJ databases">
        <title>Expanding the genomic diversity of Burkholderia species for the development of highly accurate diagnostics.</title>
        <authorList>
            <person name="Sahl J."/>
            <person name="Keim P."/>
            <person name="Wagner D."/>
        </authorList>
    </citation>
    <scope>NUCLEOTIDE SEQUENCE [LARGE SCALE GENOMIC DNA]</scope>
    <source>
        <strain evidence="2 3">MSMB368WGS</strain>
    </source>
</reference>
<dbReference type="Gene3D" id="3.40.50.1820">
    <property type="entry name" value="alpha/beta hydrolase"/>
    <property type="match status" value="1"/>
</dbReference>